<keyword evidence="1" id="KW-1133">Transmembrane helix</keyword>
<feature type="transmembrane region" description="Helical" evidence="1">
    <location>
        <begin position="99"/>
        <end position="121"/>
    </location>
</feature>
<organism evidence="2 3">
    <name type="scientific">Flammeovirga aprica JL-4</name>
    <dbReference type="NCBI Taxonomy" id="694437"/>
    <lineage>
        <taxon>Bacteria</taxon>
        <taxon>Pseudomonadati</taxon>
        <taxon>Bacteroidota</taxon>
        <taxon>Cytophagia</taxon>
        <taxon>Cytophagales</taxon>
        <taxon>Flammeovirgaceae</taxon>
        <taxon>Flammeovirga</taxon>
    </lineage>
</organism>
<dbReference type="RefSeq" id="WP_169659173.1">
    <property type="nucleotide sequence ID" value="NZ_JABANE010000080.1"/>
</dbReference>
<proteinExistence type="predicted"/>
<name>A0A7X9XBR7_9BACT</name>
<dbReference type="EMBL" id="JABANE010000080">
    <property type="protein sequence ID" value="NME70948.1"/>
    <property type="molecule type" value="Genomic_DNA"/>
</dbReference>
<accession>A0A7X9XBR7</accession>
<evidence type="ECO:0000313" key="3">
    <source>
        <dbReference type="Proteomes" id="UP000576082"/>
    </source>
</evidence>
<dbReference type="AlphaFoldDB" id="A0A7X9XBR7"/>
<feature type="transmembrane region" description="Helical" evidence="1">
    <location>
        <begin position="73"/>
        <end position="93"/>
    </location>
</feature>
<evidence type="ECO:0000313" key="2">
    <source>
        <dbReference type="EMBL" id="NME70948.1"/>
    </source>
</evidence>
<protein>
    <submittedName>
        <fullName evidence="2">Uncharacterized protein</fullName>
    </submittedName>
</protein>
<sequence length="327" mass="38564">MQTITKYPLSISYRRAKEKYGSHSVFKSKLTNADHEFLNSNKLQGNFTLKQIYNILYKTSLYNSLRKGLREELSLKVAITLFSLFMIGIITMMTSYTKLGIGIFALLFVSAIISIGIVTSITEYSKFQLENEIALKGIIYALMKDFGPKQKVYINLNFNEIEQSKVNLLKKYQAGAKKIKVYNKHLFTLKLNVGEHMKLQLEDQFFLKVQNWKTTNRRAGRVKTKYKSKEKGVHKLYYKVLLDSRHYTIADNENRLHFNQMYIERHQTFENKVFELKEGMWEHKSKFKIREVEESDINELLDEVLEHLQQPFLQIKTKESWQLANKK</sequence>
<keyword evidence="1" id="KW-0812">Transmembrane</keyword>
<reference evidence="2 3" key="1">
    <citation type="submission" date="2020-04" db="EMBL/GenBank/DDBJ databases">
        <title>Flammeovirga sp. SR4, a novel species isolated from seawater.</title>
        <authorList>
            <person name="Wang X."/>
        </authorList>
    </citation>
    <scope>NUCLEOTIDE SEQUENCE [LARGE SCALE GENOMIC DNA]</scope>
    <source>
        <strain evidence="2 3">ATCC 23126</strain>
    </source>
</reference>
<dbReference type="Proteomes" id="UP000576082">
    <property type="component" value="Unassembled WGS sequence"/>
</dbReference>
<evidence type="ECO:0000256" key="1">
    <source>
        <dbReference type="SAM" id="Phobius"/>
    </source>
</evidence>
<keyword evidence="1" id="KW-0472">Membrane</keyword>
<gene>
    <name evidence="2" type="ORF">HHU12_23435</name>
</gene>
<keyword evidence="3" id="KW-1185">Reference proteome</keyword>
<comment type="caution">
    <text evidence="2">The sequence shown here is derived from an EMBL/GenBank/DDBJ whole genome shotgun (WGS) entry which is preliminary data.</text>
</comment>